<keyword evidence="2" id="KW-1185">Reference proteome</keyword>
<evidence type="ECO:0000313" key="2">
    <source>
        <dbReference type="Proteomes" id="UP001500689"/>
    </source>
</evidence>
<proteinExistence type="predicted"/>
<evidence type="ECO:0000313" key="1">
    <source>
        <dbReference type="EMBL" id="GAA3531526.1"/>
    </source>
</evidence>
<sequence>MLGGPVRIIAATRGDRDLTGRAHGHPRSGSCVPVGAVTRAAGAGAALAPVRRLARTGGN</sequence>
<organism evidence="1 2">
    <name type="scientific">Amycolatopsis ultiminotia</name>
    <dbReference type="NCBI Taxonomy" id="543629"/>
    <lineage>
        <taxon>Bacteria</taxon>
        <taxon>Bacillati</taxon>
        <taxon>Actinomycetota</taxon>
        <taxon>Actinomycetes</taxon>
        <taxon>Pseudonocardiales</taxon>
        <taxon>Pseudonocardiaceae</taxon>
        <taxon>Amycolatopsis</taxon>
    </lineage>
</organism>
<reference evidence="2" key="1">
    <citation type="journal article" date="2019" name="Int. J. Syst. Evol. Microbiol.">
        <title>The Global Catalogue of Microorganisms (GCM) 10K type strain sequencing project: providing services to taxonomists for standard genome sequencing and annotation.</title>
        <authorList>
            <consortium name="The Broad Institute Genomics Platform"/>
            <consortium name="The Broad Institute Genome Sequencing Center for Infectious Disease"/>
            <person name="Wu L."/>
            <person name="Ma J."/>
        </authorList>
    </citation>
    <scope>NUCLEOTIDE SEQUENCE [LARGE SCALE GENOMIC DNA]</scope>
    <source>
        <strain evidence="2">JCM 16898</strain>
    </source>
</reference>
<comment type="caution">
    <text evidence="1">The sequence shown here is derived from an EMBL/GenBank/DDBJ whole genome shotgun (WGS) entry which is preliminary data.</text>
</comment>
<protein>
    <submittedName>
        <fullName evidence="1">Uncharacterized protein</fullName>
    </submittedName>
</protein>
<name>A0ABP6VD02_9PSEU</name>
<dbReference type="Proteomes" id="UP001500689">
    <property type="component" value="Unassembled WGS sequence"/>
</dbReference>
<gene>
    <name evidence="1" type="ORF">GCM10022222_13220</name>
</gene>
<dbReference type="EMBL" id="BAAAZN010000002">
    <property type="protein sequence ID" value="GAA3531526.1"/>
    <property type="molecule type" value="Genomic_DNA"/>
</dbReference>
<accession>A0ABP6VD02</accession>